<dbReference type="SUPFAM" id="SSF89009">
    <property type="entry name" value="GAT-like domain"/>
    <property type="match status" value="1"/>
</dbReference>
<organism evidence="3 4">
    <name type="scientific">Alternaria burnsii</name>
    <dbReference type="NCBI Taxonomy" id="1187904"/>
    <lineage>
        <taxon>Eukaryota</taxon>
        <taxon>Fungi</taxon>
        <taxon>Dikarya</taxon>
        <taxon>Ascomycota</taxon>
        <taxon>Pezizomycotina</taxon>
        <taxon>Dothideomycetes</taxon>
        <taxon>Pleosporomycetidae</taxon>
        <taxon>Pleosporales</taxon>
        <taxon>Pleosporineae</taxon>
        <taxon>Pleosporaceae</taxon>
        <taxon>Alternaria</taxon>
        <taxon>Alternaria sect. Alternaria</taxon>
    </lineage>
</organism>
<dbReference type="AlphaFoldDB" id="A0A8H7B6J3"/>
<gene>
    <name evidence="3" type="ORF">GT037_006209</name>
</gene>
<reference evidence="3" key="1">
    <citation type="submission" date="2020-01" db="EMBL/GenBank/DDBJ databases">
        <authorList>
            <person name="Feng Z.H.Z."/>
        </authorList>
    </citation>
    <scope>NUCLEOTIDE SEQUENCE</scope>
    <source>
        <strain evidence="3">CBS107.38</strain>
    </source>
</reference>
<dbReference type="InterPro" id="IPR029731">
    <property type="entry name" value="OSGIN1/2"/>
</dbReference>
<dbReference type="Proteomes" id="UP000596902">
    <property type="component" value="Unassembled WGS sequence"/>
</dbReference>
<dbReference type="SUPFAM" id="SSF48464">
    <property type="entry name" value="ENTH/VHS domain"/>
    <property type="match status" value="1"/>
</dbReference>
<dbReference type="PANTHER" id="PTHR15192">
    <property type="entry name" value="PROTEIN CBG05349"/>
    <property type="match status" value="1"/>
</dbReference>
<feature type="compositionally biased region" description="Low complexity" evidence="1">
    <location>
        <begin position="941"/>
        <end position="960"/>
    </location>
</feature>
<dbReference type="Pfam" id="PF03127">
    <property type="entry name" value="GAT"/>
    <property type="match status" value="1"/>
</dbReference>
<feature type="compositionally biased region" description="Polar residues" evidence="1">
    <location>
        <begin position="372"/>
        <end position="389"/>
    </location>
</feature>
<dbReference type="GO" id="GO:0035091">
    <property type="term" value="F:phosphatidylinositol binding"/>
    <property type="evidence" value="ECO:0007669"/>
    <property type="project" value="InterPro"/>
</dbReference>
<dbReference type="InterPro" id="IPR038425">
    <property type="entry name" value="GAT_sf"/>
</dbReference>
<feature type="compositionally biased region" description="Basic and acidic residues" evidence="1">
    <location>
        <begin position="457"/>
        <end position="468"/>
    </location>
</feature>
<dbReference type="GeneID" id="62204434"/>
<dbReference type="InterPro" id="IPR008942">
    <property type="entry name" value="ENTH_VHS"/>
</dbReference>
<proteinExistence type="predicted"/>
<reference evidence="3" key="2">
    <citation type="submission" date="2020-08" db="EMBL/GenBank/DDBJ databases">
        <title>Draft Genome Sequence of Cumin Blight Pathogen Alternaria burnsii.</title>
        <authorList>
            <person name="Feng Z."/>
        </authorList>
    </citation>
    <scope>NUCLEOTIDE SEQUENCE</scope>
    <source>
        <strain evidence="3">CBS107.38</strain>
    </source>
</reference>
<accession>A0A8H7B6J3</accession>
<dbReference type="EMBL" id="JAAABM010000008">
    <property type="protein sequence ID" value="KAF7675490.1"/>
    <property type="molecule type" value="Genomic_DNA"/>
</dbReference>
<dbReference type="SUPFAM" id="SSF51905">
    <property type="entry name" value="FAD/NAD(P)-binding domain"/>
    <property type="match status" value="1"/>
</dbReference>
<dbReference type="CDD" id="cd21383">
    <property type="entry name" value="GAT_GGA_Tom1-like"/>
    <property type="match status" value="1"/>
</dbReference>
<dbReference type="PROSITE" id="PS50909">
    <property type="entry name" value="GAT"/>
    <property type="match status" value="1"/>
</dbReference>
<feature type="region of interest" description="Disordered" evidence="1">
    <location>
        <begin position="307"/>
        <end position="474"/>
    </location>
</feature>
<feature type="compositionally biased region" description="Polar residues" evidence="1">
    <location>
        <begin position="426"/>
        <end position="444"/>
    </location>
</feature>
<dbReference type="InterPro" id="IPR004152">
    <property type="entry name" value="GAT_dom"/>
</dbReference>
<dbReference type="Gene3D" id="1.20.58.160">
    <property type="match status" value="1"/>
</dbReference>
<feature type="compositionally biased region" description="Polar residues" evidence="1">
    <location>
        <begin position="397"/>
        <end position="412"/>
    </location>
</feature>
<protein>
    <recommendedName>
        <fullName evidence="2">GAT domain-containing protein</fullName>
    </recommendedName>
</protein>
<feature type="region of interest" description="Disordered" evidence="1">
    <location>
        <begin position="1"/>
        <end position="32"/>
    </location>
</feature>
<dbReference type="RefSeq" id="XP_038785753.1">
    <property type="nucleotide sequence ID" value="XM_038931256.1"/>
</dbReference>
<evidence type="ECO:0000259" key="2">
    <source>
        <dbReference type="PROSITE" id="PS50909"/>
    </source>
</evidence>
<feature type="region of interest" description="Disordered" evidence="1">
    <location>
        <begin position="941"/>
        <end position="992"/>
    </location>
</feature>
<evidence type="ECO:0000313" key="3">
    <source>
        <dbReference type="EMBL" id="KAF7675490.1"/>
    </source>
</evidence>
<comment type="caution">
    <text evidence="3">The sequence shown here is derived from an EMBL/GenBank/DDBJ whole genome shotgun (WGS) entry which is preliminary data.</text>
</comment>
<dbReference type="InterPro" id="IPR036188">
    <property type="entry name" value="FAD/NAD-bd_sf"/>
</dbReference>
<evidence type="ECO:0000256" key="1">
    <source>
        <dbReference type="SAM" id="MobiDB-lite"/>
    </source>
</evidence>
<feature type="domain" description="GAT" evidence="2">
    <location>
        <begin position="211"/>
        <end position="300"/>
    </location>
</feature>
<evidence type="ECO:0000313" key="4">
    <source>
        <dbReference type="Proteomes" id="UP000596902"/>
    </source>
</evidence>
<dbReference type="Gene3D" id="1.25.40.90">
    <property type="match status" value="1"/>
</dbReference>
<feature type="compositionally biased region" description="Polar residues" evidence="1">
    <location>
        <begin position="345"/>
        <end position="365"/>
    </location>
</feature>
<dbReference type="Gene3D" id="3.50.50.60">
    <property type="entry name" value="FAD/NAD(P)-binding domain"/>
    <property type="match status" value="1"/>
</dbReference>
<dbReference type="PANTHER" id="PTHR15192:SF8">
    <property type="entry name" value="FAD_NAD(P)-BINDING DOMAIN-CONTAINING PROTEIN"/>
    <property type="match status" value="1"/>
</dbReference>
<keyword evidence="4" id="KW-1185">Reference proteome</keyword>
<sequence>MELKKRLNFGSLMRKRSSHPAQDVNIDPNADTPEANATRGVMLFCESGAANSGEEVLHLPTIVESAVASPSAASAAARQIRIFLSKENYARPHVQYNAVMLIRILADNPGPSFTKNLDKQFADTVKYLLRNGQDPSVAQIVKETLDSMEREKAYDTNLNTLFTMYKKEKGLMAVAAKQFGPRKLNAPAWSASQNVQGGFSSGHRSSSKTLPPPAELAGRIEEARTSAKLLLQLVQSTPANELLGNELVKEFAERCTTAQRSIHGYIACDNPAPDDDTMLTLIETNEQLSLAASKHQRAILQARRFMGASPSPPVQNGNAMSPPPPPNGNTSPAGVPTHSDAPSIPSMNFGTMQPSQPAGTTSTNYGGDENNLPPSLQAAPNRTQPSAQEENPFADHYTTTYTPPAHQNSSPANDYGGPPDPYHPGFQSTPSYLGRQESSANNLTMHGAQPPIQEEDEHMRPRIERPRTPDLNSMARSLPKCVDTLIIGNGPSALVLSYILHGHIPYYVGGHHDAILDAKLQKSPNLLHLTPDLYAHFLSSLRYSTQALPVNTLLDTLVRPNADTELNPKSCIEWRYEPEKAIPHVAIGETAHAGGQWAEHPVSASADIGTLSYAEQLSLPGYSYADHLAKSGRGDEAEFVRPSRVEVADYLRTYPEAVGIADSIYTGLKVENVHRTVRGFSIRSLGIRCKHLVLASGIFTVSIPPPLHFAPIAQMDSQQAPLLVIGSGFSAADVIISAPPTRRILHVFQWAPEKRPSPLRGCHHTAYPEYATVYRQMKLAAITSKKKNAKSPSARRKSNPFHQRDWTLYEGLPNAEVVSASVSGNVATIVLQLPSGETVTHEVGGLAYVVGRRGTLDFLSQELCAEVLTSPDQMSSGPSSAHLISGRTFRAKAEATSLEVARDVFIIGSLTGDSLIRHAIGGCVFAAGRILGAIPTIYSPDSTPSPTSSTPRSASPVSTSDTEIAAEDMQASPRKEKGGRRTPGELTNGHADLHLDRRKLVRSVETANAENRYWVDSGWWAGGVGPGRS</sequence>
<name>A0A8H7B6J3_9PLEO</name>
<dbReference type="GO" id="GO:0043130">
    <property type="term" value="F:ubiquitin binding"/>
    <property type="evidence" value="ECO:0007669"/>
    <property type="project" value="InterPro"/>
</dbReference>